<reference evidence="3" key="1">
    <citation type="submission" date="2022-11" db="EMBL/GenBank/DDBJ databases">
        <authorList>
            <person name="Kamali M."/>
            <person name="Peak L."/>
            <person name="Go Y.Y."/>
            <person name="Balasuriya U.B.R."/>
            <person name="Carossino M."/>
        </authorList>
    </citation>
    <scope>NUCLEOTIDE SEQUENCE</scope>
    <source>
        <strain evidence="3">4524</strain>
    </source>
</reference>
<dbReference type="EMBL" id="JAPHVQ010000008">
    <property type="protein sequence ID" value="MDE8035239.1"/>
    <property type="molecule type" value="Genomic_DNA"/>
</dbReference>
<protein>
    <submittedName>
        <fullName evidence="3">DUF2976 domain-containing protein</fullName>
    </submittedName>
</protein>
<feature type="transmembrane region" description="Helical" evidence="1">
    <location>
        <begin position="75"/>
        <end position="99"/>
    </location>
</feature>
<accession>A0A9X4G700</accession>
<proteinExistence type="predicted"/>
<evidence type="ECO:0000256" key="2">
    <source>
        <dbReference type="SAM" id="SignalP"/>
    </source>
</evidence>
<dbReference type="RefSeq" id="WP_275218178.1">
    <property type="nucleotide sequence ID" value="NZ_JAPHVQ010000008.1"/>
</dbReference>
<dbReference type="AlphaFoldDB" id="A0A9X4G700"/>
<sequence length="139" mass="14665">MKIIKSFYQSCSSRYFALMLFLWGSIQNAFAAPAGGGSSSGGGIDASKIPDFKIPGVDSGTKDPMEIIAIVAKSLVTLAAILMASGAILVVVKALISIYNEATSENGKKGWGHFIVALVVGFIVIFFCLWLVKLAVGLF</sequence>
<comment type="caution">
    <text evidence="3">The sequence shown here is derived from an EMBL/GenBank/DDBJ whole genome shotgun (WGS) entry which is preliminary data.</text>
</comment>
<dbReference type="Proteomes" id="UP001142444">
    <property type="component" value="Unassembled WGS sequence"/>
</dbReference>
<feature type="transmembrane region" description="Helical" evidence="1">
    <location>
        <begin position="111"/>
        <end position="132"/>
    </location>
</feature>
<evidence type="ECO:0000313" key="4">
    <source>
        <dbReference type="Proteomes" id="UP001142444"/>
    </source>
</evidence>
<keyword evidence="1" id="KW-0472">Membrane</keyword>
<evidence type="ECO:0000313" key="3">
    <source>
        <dbReference type="EMBL" id="MDE8035239.1"/>
    </source>
</evidence>
<keyword evidence="1" id="KW-1133">Transmembrane helix</keyword>
<feature type="chain" id="PRO_5040720471" evidence="2">
    <location>
        <begin position="32"/>
        <end position="139"/>
    </location>
</feature>
<reference evidence="3" key="2">
    <citation type="journal article" date="2023" name="Pathogens">
        <title>Pathological Features and Genomic Characterization of an Actinobacillus equuli subsp. equuli Bearing Unique Virulence-Associated Genes from an Adult Horse with Pleuropneumonia.</title>
        <authorList>
            <person name="Kamali M."/>
            <person name="Carossino M."/>
            <person name="Del Piero F."/>
            <person name="Peak L."/>
            <person name="Mitchell M.S."/>
            <person name="Willette J."/>
            <person name="Baker R."/>
            <person name="Li F."/>
            <person name="Kenez A."/>
            <person name="Balasuriya U.B.R."/>
            <person name="Go Y.Y."/>
        </authorList>
    </citation>
    <scope>NUCLEOTIDE SEQUENCE</scope>
    <source>
        <strain evidence="3">4524</strain>
    </source>
</reference>
<organism evidence="3 4">
    <name type="scientific">Actinobacillus equuli subsp. equuli</name>
    <dbReference type="NCBI Taxonomy" id="202947"/>
    <lineage>
        <taxon>Bacteria</taxon>
        <taxon>Pseudomonadati</taxon>
        <taxon>Pseudomonadota</taxon>
        <taxon>Gammaproteobacteria</taxon>
        <taxon>Pasteurellales</taxon>
        <taxon>Pasteurellaceae</taxon>
        <taxon>Actinobacillus</taxon>
    </lineage>
</organism>
<evidence type="ECO:0000256" key="1">
    <source>
        <dbReference type="SAM" id="Phobius"/>
    </source>
</evidence>
<gene>
    <name evidence="3" type="ORF">OQ257_08685</name>
</gene>
<keyword evidence="4" id="KW-1185">Reference proteome</keyword>
<dbReference type="Pfam" id="PF11190">
    <property type="entry name" value="DUF2976"/>
    <property type="match status" value="1"/>
</dbReference>
<name>A0A9X4G700_ACTEU</name>
<keyword evidence="1" id="KW-0812">Transmembrane</keyword>
<keyword evidence="2" id="KW-0732">Signal</keyword>
<feature type="signal peptide" evidence="2">
    <location>
        <begin position="1"/>
        <end position="31"/>
    </location>
</feature>
<dbReference type="InterPro" id="IPR021356">
    <property type="entry name" value="Integr_conj_element_PFL4702"/>
</dbReference>